<comment type="caution">
    <text evidence="2">The sequence shown here is derived from an EMBL/GenBank/DDBJ whole genome shotgun (WGS) entry which is preliminary data.</text>
</comment>
<reference evidence="2 3" key="1">
    <citation type="journal article" date="2019" name="Commun. Biol.">
        <title>The bagworm genome reveals a unique fibroin gene that provides high tensile strength.</title>
        <authorList>
            <person name="Kono N."/>
            <person name="Nakamura H."/>
            <person name="Ohtoshi R."/>
            <person name="Tomita M."/>
            <person name="Numata K."/>
            <person name="Arakawa K."/>
        </authorList>
    </citation>
    <scope>NUCLEOTIDE SEQUENCE [LARGE SCALE GENOMIC DNA]</scope>
</reference>
<dbReference type="EMBL" id="BGZK01000270">
    <property type="protein sequence ID" value="GBP33213.1"/>
    <property type="molecule type" value="Genomic_DNA"/>
</dbReference>
<protein>
    <submittedName>
        <fullName evidence="2">Uncharacterized protein</fullName>
    </submittedName>
</protein>
<proteinExistence type="predicted"/>
<organism evidence="2 3">
    <name type="scientific">Eumeta variegata</name>
    <name type="common">Bagworm moth</name>
    <name type="synonym">Eumeta japonica</name>
    <dbReference type="NCBI Taxonomy" id="151549"/>
    <lineage>
        <taxon>Eukaryota</taxon>
        <taxon>Metazoa</taxon>
        <taxon>Ecdysozoa</taxon>
        <taxon>Arthropoda</taxon>
        <taxon>Hexapoda</taxon>
        <taxon>Insecta</taxon>
        <taxon>Pterygota</taxon>
        <taxon>Neoptera</taxon>
        <taxon>Endopterygota</taxon>
        <taxon>Lepidoptera</taxon>
        <taxon>Glossata</taxon>
        <taxon>Ditrysia</taxon>
        <taxon>Tineoidea</taxon>
        <taxon>Psychidae</taxon>
        <taxon>Oiketicinae</taxon>
        <taxon>Eumeta</taxon>
    </lineage>
</organism>
<keyword evidence="1" id="KW-1133">Transmembrane helix</keyword>
<keyword evidence="3" id="KW-1185">Reference proteome</keyword>
<feature type="transmembrane region" description="Helical" evidence="1">
    <location>
        <begin position="39"/>
        <end position="59"/>
    </location>
</feature>
<sequence>MRSLSGRAARCDPVLMHQNTGDADGDAARAARRGELGRLLPTVIAQLVFLFSYIIIMIYDQRRYTCVGKVQTTVIEKKTTPTADVRTTSPSLIRSKRNISRCRSSLERETTRAYFVILVA</sequence>
<keyword evidence="1" id="KW-0812">Transmembrane</keyword>
<evidence type="ECO:0000313" key="2">
    <source>
        <dbReference type="EMBL" id="GBP33213.1"/>
    </source>
</evidence>
<accession>A0A4C1V313</accession>
<gene>
    <name evidence="2" type="ORF">EVAR_14894_1</name>
</gene>
<dbReference type="AlphaFoldDB" id="A0A4C1V313"/>
<name>A0A4C1V313_EUMVA</name>
<evidence type="ECO:0000313" key="3">
    <source>
        <dbReference type="Proteomes" id="UP000299102"/>
    </source>
</evidence>
<keyword evidence="1" id="KW-0472">Membrane</keyword>
<dbReference type="Proteomes" id="UP000299102">
    <property type="component" value="Unassembled WGS sequence"/>
</dbReference>
<evidence type="ECO:0000256" key="1">
    <source>
        <dbReference type="SAM" id="Phobius"/>
    </source>
</evidence>